<evidence type="ECO:0000313" key="3">
    <source>
        <dbReference type="WBParaSite" id="PSU_v2.g7014.t1"/>
    </source>
</evidence>
<dbReference type="WBParaSite" id="PSU_v2.g7014.t1">
    <property type="protein sequence ID" value="PSU_v2.g7014.t1"/>
    <property type="gene ID" value="PSU_v2.g7014"/>
</dbReference>
<name>A0A914Z9U1_9BILA</name>
<keyword evidence="2" id="KW-1185">Reference proteome</keyword>
<organism evidence="2 3">
    <name type="scientific">Panagrolaimus superbus</name>
    <dbReference type="NCBI Taxonomy" id="310955"/>
    <lineage>
        <taxon>Eukaryota</taxon>
        <taxon>Metazoa</taxon>
        <taxon>Ecdysozoa</taxon>
        <taxon>Nematoda</taxon>
        <taxon>Chromadorea</taxon>
        <taxon>Rhabditida</taxon>
        <taxon>Tylenchina</taxon>
        <taxon>Panagrolaimomorpha</taxon>
        <taxon>Panagrolaimoidea</taxon>
        <taxon>Panagrolaimidae</taxon>
        <taxon>Panagrolaimus</taxon>
    </lineage>
</organism>
<keyword evidence="1" id="KW-0812">Transmembrane</keyword>
<accession>A0A914Z9U1</accession>
<proteinExistence type="predicted"/>
<reference evidence="3" key="1">
    <citation type="submission" date="2022-11" db="UniProtKB">
        <authorList>
            <consortium name="WormBaseParasite"/>
        </authorList>
    </citation>
    <scope>IDENTIFICATION</scope>
</reference>
<evidence type="ECO:0000313" key="2">
    <source>
        <dbReference type="Proteomes" id="UP000887577"/>
    </source>
</evidence>
<dbReference type="AlphaFoldDB" id="A0A914Z9U1"/>
<evidence type="ECO:0000256" key="1">
    <source>
        <dbReference type="SAM" id="Phobius"/>
    </source>
</evidence>
<protein>
    <submittedName>
        <fullName evidence="3">Uncharacterized protein</fullName>
    </submittedName>
</protein>
<keyword evidence="1" id="KW-1133">Transmembrane helix</keyword>
<feature type="transmembrane region" description="Helical" evidence="1">
    <location>
        <begin position="67"/>
        <end position="87"/>
    </location>
</feature>
<sequence>MLQDAVGKEKDGIQVLSARKFENDQIPRVFAVKHFAPMKIKEVDIQRLNNHEKPNDTRNFLVFLTQYHIAEIFLVVLALLMNGYVFVKLAKYYKDGKIRFKSVGEPGVLIITKSTTTL</sequence>
<keyword evidence="1" id="KW-0472">Membrane</keyword>
<dbReference type="Proteomes" id="UP000887577">
    <property type="component" value="Unplaced"/>
</dbReference>